<evidence type="ECO:0000313" key="1">
    <source>
        <dbReference type="EMBL" id="OGM47715.1"/>
    </source>
</evidence>
<name>A0A1F8A8M3_9EURO</name>
<dbReference type="GeneID" id="34447714"/>
<dbReference type="Pfam" id="PF03583">
    <property type="entry name" value="LIP"/>
    <property type="match status" value="1"/>
</dbReference>
<dbReference type="RefSeq" id="XP_022391432.1">
    <property type="nucleotide sequence ID" value="XM_022531454.1"/>
</dbReference>
<evidence type="ECO:0008006" key="3">
    <source>
        <dbReference type="Google" id="ProtNLM"/>
    </source>
</evidence>
<dbReference type="OrthoDB" id="2373480at2759"/>
<dbReference type="Gene3D" id="3.40.50.1820">
    <property type="entry name" value="alpha/beta hydrolase"/>
    <property type="match status" value="1"/>
</dbReference>
<organism evidence="1 2">
    <name type="scientific">Aspergillus bombycis</name>
    <dbReference type="NCBI Taxonomy" id="109264"/>
    <lineage>
        <taxon>Eukaryota</taxon>
        <taxon>Fungi</taxon>
        <taxon>Dikarya</taxon>
        <taxon>Ascomycota</taxon>
        <taxon>Pezizomycotina</taxon>
        <taxon>Eurotiomycetes</taxon>
        <taxon>Eurotiomycetidae</taxon>
        <taxon>Eurotiales</taxon>
        <taxon>Aspergillaceae</taxon>
        <taxon>Aspergillus</taxon>
    </lineage>
</organism>
<dbReference type="STRING" id="109264.A0A1F8A8M3"/>
<keyword evidence="2" id="KW-1185">Reference proteome</keyword>
<dbReference type="EMBL" id="LYCR01000021">
    <property type="protein sequence ID" value="OGM47715.1"/>
    <property type="molecule type" value="Genomic_DNA"/>
</dbReference>
<dbReference type="PANTHER" id="PTHR34853:SF1">
    <property type="entry name" value="LIPASE 5"/>
    <property type="match status" value="1"/>
</dbReference>
<dbReference type="GO" id="GO:0016042">
    <property type="term" value="P:lipid catabolic process"/>
    <property type="evidence" value="ECO:0007669"/>
    <property type="project" value="InterPro"/>
</dbReference>
<dbReference type="Proteomes" id="UP000179179">
    <property type="component" value="Unassembled WGS sequence"/>
</dbReference>
<accession>A0A1F8A8M3</accession>
<protein>
    <recommendedName>
        <fullName evidence="3">Secretory lipase</fullName>
    </recommendedName>
</protein>
<dbReference type="GO" id="GO:0004806">
    <property type="term" value="F:triacylglycerol lipase activity"/>
    <property type="evidence" value="ECO:0007669"/>
    <property type="project" value="InterPro"/>
</dbReference>
<reference evidence="1 2" key="1">
    <citation type="journal article" date="2016" name="Genome Biol. Evol.">
        <title>Draft genome sequence of an aflatoxigenic Aspergillus species, A. bombycis.</title>
        <authorList>
            <person name="Moore G.G."/>
            <person name="Mack B.M."/>
            <person name="Beltz S.B."/>
            <person name="Gilbert M.K."/>
        </authorList>
    </citation>
    <scope>NUCLEOTIDE SEQUENCE [LARGE SCALE GENOMIC DNA]</scope>
    <source>
        <strain evidence="2">NRRL 26010</strain>
    </source>
</reference>
<proteinExistence type="predicted"/>
<dbReference type="InterPro" id="IPR005152">
    <property type="entry name" value="Lipase_secreted"/>
</dbReference>
<comment type="caution">
    <text evidence="1">The sequence shown here is derived from an EMBL/GenBank/DDBJ whole genome shotgun (WGS) entry which is preliminary data.</text>
</comment>
<evidence type="ECO:0000313" key="2">
    <source>
        <dbReference type="Proteomes" id="UP000179179"/>
    </source>
</evidence>
<dbReference type="PANTHER" id="PTHR34853">
    <property type="match status" value="1"/>
</dbReference>
<dbReference type="AlphaFoldDB" id="A0A1F8A8M3"/>
<dbReference type="InterPro" id="IPR029058">
    <property type="entry name" value="AB_hydrolase_fold"/>
</dbReference>
<gene>
    <name evidence="1" type="ORF">ABOM_004324</name>
</gene>
<dbReference type="SUPFAM" id="SSF53474">
    <property type="entry name" value="alpha/beta-Hydrolases"/>
    <property type="match status" value="1"/>
</dbReference>
<sequence length="176" mass="19156">MIVPQDAGRGWVLSVQPADDSPDINCSPSYGLQIRAAFNFERDSLSKFSKDLNKLGVIGHHGAPGFPTYIFQGTNDKVVGDVEVTKKLVRHLCGKGTVVQYHQYPGLDHMQTFVNGNTDAWRWILSRFLGIKATECRLPDLNAVIPGPGGGLTQVEDDLAIVDAADAQIPLKADLK</sequence>